<dbReference type="GO" id="GO:0006508">
    <property type="term" value="P:proteolysis"/>
    <property type="evidence" value="ECO:0007669"/>
    <property type="project" value="UniProtKB-KW"/>
</dbReference>
<dbReference type="GO" id="GO:0070573">
    <property type="term" value="F:metallodipeptidase activity"/>
    <property type="evidence" value="ECO:0007669"/>
    <property type="project" value="TreeGrafter"/>
</dbReference>
<dbReference type="Proteomes" id="UP000011705">
    <property type="component" value="Chromosome"/>
</dbReference>
<dbReference type="EMBL" id="AGDV01000009">
    <property type="protein sequence ID" value="EMB34180.1"/>
    <property type="molecule type" value="Genomic_DNA"/>
</dbReference>
<dbReference type="PANTHER" id="PTHR43501">
    <property type="entry name" value="CYTOSOL NON-SPECIFIC DIPEPTIDASE"/>
    <property type="match status" value="1"/>
</dbReference>
<dbReference type="NCBIfam" id="TIGR01893">
    <property type="entry name" value="aa-his-dipept"/>
    <property type="match status" value="1"/>
</dbReference>
<evidence type="ECO:0000256" key="16">
    <source>
        <dbReference type="ARBA" id="ARBA00077688"/>
    </source>
</evidence>
<dbReference type="PIRSF" id="PIRSF016599">
    <property type="entry name" value="Xaa-His_dipept"/>
    <property type="match status" value="1"/>
</dbReference>
<protein>
    <recommendedName>
        <fullName evidence="13">Cytosol non-specific dipeptidase</fullName>
        <ecNumber evidence="10">3.4.13.18</ecNumber>
    </recommendedName>
    <alternativeName>
        <fullName evidence="16">Aminoacyl-histidine dipeptidase</fullName>
    </alternativeName>
    <alternativeName>
        <fullName evidence="15">Beta-alanyl-histidine dipeptidase</fullName>
    </alternativeName>
    <alternativeName>
        <fullName evidence="14">Carnosinase</fullName>
    </alternativeName>
    <alternativeName>
        <fullName evidence="11">Peptidase D</fullName>
    </alternativeName>
    <alternativeName>
        <fullName evidence="17">Xaa-His dipeptidase</fullName>
    </alternativeName>
</protein>
<dbReference type="AlphaFoldDB" id="A0A0E2E607"/>
<keyword evidence="3" id="KW-0645">Protease</keyword>
<accession>A0A0E2E607</accession>
<dbReference type="CDD" id="cd03890">
    <property type="entry name" value="M20_pepD"/>
    <property type="match status" value="1"/>
</dbReference>
<comment type="similarity">
    <text evidence="12">Belongs to the peptidase M20C family.</text>
</comment>
<dbReference type="InterPro" id="IPR011650">
    <property type="entry name" value="Peptidase_M20_dimer"/>
</dbReference>
<evidence type="ECO:0000256" key="11">
    <source>
        <dbReference type="ARBA" id="ARBA00044252"/>
    </source>
</evidence>
<reference evidence="19" key="1">
    <citation type="submission" date="2012-01" db="EMBL/GenBank/DDBJ databases">
        <title>The Genome Sequence of Treponema denticola H-22.</title>
        <authorList>
            <consortium name="The Broad Institute Genome Sequencing Platform"/>
            <person name="Earl A."/>
            <person name="Ward D."/>
            <person name="Feldgarden M."/>
            <person name="Gevers D."/>
            <person name="Blanton J.M."/>
            <person name="Fenno C.J."/>
            <person name="Baranova O.V."/>
            <person name="Mathney J."/>
            <person name="Dewhirst F.E."/>
            <person name="Izard J."/>
            <person name="Young S.K."/>
            <person name="Zeng Q."/>
            <person name="Gargeya S."/>
            <person name="Fitzgerald M."/>
            <person name="Haas B."/>
            <person name="Abouelleil A."/>
            <person name="Alvarado L."/>
            <person name="Arachchi H.M."/>
            <person name="Berlin A."/>
            <person name="Chapman S.B."/>
            <person name="Gearin G."/>
            <person name="Goldberg J."/>
            <person name="Griggs A."/>
            <person name="Gujja S."/>
            <person name="Hansen M."/>
            <person name="Heiman D."/>
            <person name="Howarth C."/>
            <person name="Larimer J."/>
            <person name="Lui A."/>
            <person name="MacDonald P.J.P."/>
            <person name="McCowen C."/>
            <person name="Montmayeur A."/>
            <person name="Murphy C."/>
            <person name="Neiman D."/>
            <person name="Pearson M."/>
            <person name="Priest M."/>
            <person name="Roberts A."/>
            <person name="Saif S."/>
            <person name="Shea T."/>
            <person name="Sisk P."/>
            <person name="Stolte C."/>
            <person name="Sykes S."/>
            <person name="Wortman J."/>
            <person name="Nusbaum C."/>
            <person name="Birren B."/>
        </authorList>
    </citation>
    <scope>NUCLEOTIDE SEQUENCE [LARGE SCALE GENOMIC DNA]</scope>
    <source>
        <strain evidence="19">H-22</strain>
    </source>
</reference>
<dbReference type="SUPFAM" id="SSF53187">
    <property type="entry name" value="Zn-dependent exopeptidases"/>
    <property type="match status" value="1"/>
</dbReference>
<evidence type="ECO:0000256" key="15">
    <source>
        <dbReference type="ARBA" id="ARBA00076004"/>
    </source>
</evidence>
<sequence>MNPLQNTEPKEVFKWFYEISQVPRGSGNERAISDFLVKFAKDRNLEVHQDKAMNVIIKKPGTAGYEKSPTVIIQGHMDMVCEKDASSNHDFLKDPIKFVVKGEMLYADKTTLGGDDGIAVAYALTVLDSKDIPHPPLEVLITTEEETGMGGAMALTDEHLQGTRLLNIDSEEEGVFLVSCAGGANINVFFDIKKEAAKGTFLKITVGGLLGGHSGIEINKQRANSIKLLGRILYNIKQNEKINIVEILGGSKHNAIAKDAHAVIAVENKEAVLKIVEKLAADFKGEYRAVDKLLTVTANETQNSSGQMFTKELTLNLIDFMASIPNGVQYMSMEIPGLVQTSLNNGVLEEIDGRIKFTTSVRSSVKSALDEIVDILRIQAEHCGGEFKKVSEYPAWEYSPDSPVRDAAVNVYKKLNKKEPVITAIHAGLECGLLKKTLPNVDAVSFGPNLYDVHTPNEHMDIASVERVWKFLLAYLAELKN</sequence>
<evidence type="ECO:0000256" key="5">
    <source>
        <dbReference type="ARBA" id="ARBA00022801"/>
    </source>
</evidence>
<dbReference type="InterPro" id="IPR001160">
    <property type="entry name" value="Peptidase_M20C"/>
</dbReference>
<dbReference type="Pfam" id="PF07687">
    <property type="entry name" value="M20_dimer"/>
    <property type="match status" value="1"/>
</dbReference>
<comment type="catalytic activity">
    <reaction evidence="9">
        <text>Hydrolysis of dipeptides, preferentially hydrophobic dipeptides including prolyl amino acids.</text>
        <dbReference type="EC" id="3.4.13.18"/>
    </reaction>
</comment>
<evidence type="ECO:0000256" key="13">
    <source>
        <dbReference type="ARBA" id="ARBA00071271"/>
    </source>
</evidence>
<evidence type="ECO:0000256" key="7">
    <source>
        <dbReference type="ARBA" id="ARBA00023049"/>
    </source>
</evidence>
<proteinExistence type="inferred from homology"/>
<evidence type="ECO:0000256" key="4">
    <source>
        <dbReference type="ARBA" id="ARBA00022723"/>
    </source>
</evidence>
<evidence type="ECO:0000256" key="9">
    <source>
        <dbReference type="ARBA" id="ARBA00036421"/>
    </source>
</evidence>
<dbReference type="Gene3D" id="3.40.630.10">
    <property type="entry name" value="Zn peptidases"/>
    <property type="match status" value="2"/>
</dbReference>
<gene>
    <name evidence="19" type="ORF">HMPREF9726_00929</name>
</gene>
<keyword evidence="7" id="KW-0482">Metalloprotease</keyword>
<evidence type="ECO:0000256" key="14">
    <source>
        <dbReference type="ARBA" id="ARBA00075285"/>
    </source>
</evidence>
<dbReference type="GO" id="GO:0005829">
    <property type="term" value="C:cytosol"/>
    <property type="evidence" value="ECO:0007669"/>
    <property type="project" value="TreeGrafter"/>
</dbReference>
<evidence type="ECO:0000256" key="8">
    <source>
        <dbReference type="ARBA" id="ARBA00023285"/>
    </source>
</evidence>
<evidence type="ECO:0000256" key="17">
    <source>
        <dbReference type="ARBA" id="ARBA00078074"/>
    </source>
</evidence>
<dbReference type="EC" id="3.4.13.18" evidence="10"/>
<dbReference type="HOGENOM" id="CLU_028526_0_0_12"/>
<dbReference type="Pfam" id="PF01546">
    <property type="entry name" value="Peptidase_M20"/>
    <property type="match status" value="1"/>
</dbReference>
<evidence type="ECO:0000256" key="6">
    <source>
        <dbReference type="ARBA" id="ARBA00022833"/>
    </source>
</evidence>
<evidence type="ECO:0000259" key="18">
    <source>
        <dbReference type="Pfam" id="PF07687"/>
    </source>
</evidence>
<keyword evidence="6" id="KW-0862">Zinc</keyword>
<organism evidence="19">
    <name type="scientific">Treponema denticola H-22</name>
    <dbReference type="NCBI Taxonomy" id="999432"/>
    <lineage>
        <taxon>Bacteria</taxon>
        <taxon>Pseudomonadati</taxon>
        <taxon>Spirochaetota</taxon>
        <taxon>Spirochaetia</taxon>
        <taxon>Spirochaetales</taxon>
        <taxon>Treponemataceae</taxon>
        <taxon>Treponema</taxon>
    </lineage>
</organism>
<name>A0A0E2E607_TREDN</name>
<dbReference type="FunFam" id="3.40.630.10:FF:000015">
    <property type="entry name" value="Aminoacyl-histidine dipeptidase PepD"/>
    <property type="match status" value="1"/>
</dbReference>
<dbReference type="PRINTS" id="PR00934">
    <property type="entry name" value="XHISDIPTASE"/>
</dbReference>
<keyword evidence="8" id="KW-0170">Cobalt</keyword>
<dbReference type="FunFam" id="3.40.630.10:FF:000072">
    <property type="entry name" value="Aminoacyl-histidine dipeptidase"/>
    <property type="match status" value="1"/>
</dbReference>
<evidence type="ECO:0000256" key="1">
    <source>
        <dbReference type="ARBA" id="ARBA00001941"/>
    </source>
</evidence>
<dbReference type="PANTHER" id="PTHR43501:SF1">
    <property type="entry name" value="CYTOSOL NON-SPECIFIC DIPEPTIDASE"/>
    <property type="match status" value="1"/>
</dbReference>
<comment type="cofactor">
    <cofactor evidence="1">
        <name>Co(2+)</name>
        <dbReference type="ChEBI" id="CHEBI:48828"/>
    </cofactor>
</comment>
<keyword evidence="4" id="KW-0479">Metal-binding</keyword>
<evidence type="ECO:0000256" key="10">
    <source>
        <dbReference type="ARBA" id="ARBA00038976"/>
    </source>
</evidence>
<dbReference type="GO" id="GO:0046872">
    <property type="term" value="F:metal ion binding"/>
    <property type="evidence" value="ECO:0007669"/>
    <property type="project" value="UniProtKB-KW"/>
</dbReference>
<dbReference type="RefSeq" id="WP_002683836.1">
    <property type="nucleotide sequence ID" value="NZ_CM001795.1"/>
</dbReference>
<dbReference type="InterPro" id="IPR002933">
    <property type="entry name" value="Peptidase_M20"/>
</dbReference>
<keyword evidence="5" id="KW-0378">Hydrolase</keyword>
<comment type="cofactor">
    <cofactor evidence="2">
        <name>Zn(2+)</name>
        <dbReference type="ChEBI" id="CHEBI:29105"/>
    </cofactor>
</comment>
<comment type="caution">
    <text evidence="19">The sequence shown here is derived from an EMBL/GenBank/DDBJ whole genome shotgun (WGS) entry which is preliminary data.</text>
</comment>
<evidence type="ECO:0000256" key="3">
    <source>
        <dbReference type="ARBA" id="ARBA00022670"/>
    </source>
</evidence>
<feature type="domain" description="Peptidase M20 dimerisation" evidence="18">
    <location>
        <begin position="207"/>
        <end position="288"/>
    </location>
</feature>
<evidence type="ECO:0000256" key="12">
    <source>
        <dbReference type="ARBA" id="ARBA00061423"/>
    </source>
</evidence>
<evidence type="ECO:0000256" key="2">
    <source>
        <dbReference type="ARBA" id="ARBA00001947"/>
    </source>
</evidence>
<evidence type="ECO:0000313" key="19">
    <source>
        <dbReference type="EMBL" id="EMB34180.1"/>
    </source>
</evidence>
<dbReference type="PATRIC" id="fig|999432.5.peg.968"/>